<feature type="compositionally biased region" description="Pro residues" evidence="4">
    <location>
        <begin position="40"/>
        <end position="50"/>
    </location>
</feature>
<reference evidence="6" key="1">
    <citation type="submission" date="2023-06" db="EMBL/GenBank/DDBJ databases">
        <title>Multi-omics analyses reveal the molecular pathogenesis toolkit of Lasiodiplodia hormozganensis, a cross-kingdom pathogen.</title>
        <authorList>
            <person name="Felix C."/>
            <person name="Meneses R."/>
            <person name="Goncalves M.F.M."/>
            <person name="Tilleman L."/>
            <person name="Duarte A.S."/>
            <person name="Jorrin-Novo J.V."/>
            <person name="Van De Peer Y."/>
            <person name="Deforce D."/>
            <person name="Van Nieuwerburgh F."/>
            <person name="Esteves A.C."/>
            <person name="Alves A."/>
        </authorList>
    </citation>
    <scope>NUCLEOTIDE SEQUENCE</scope>
    <source>
        <strain evidence="6">CBS 339.90</strain>
    </source>
</reference>
<dbReference type="EMBL" id="JAUJDW010000073">
    <property type="protein sequence ID" value="KAK0642505.1"/>
    <property type="molecule type" value="Genomic_DNA"/>
</dbReference>
<protein>
    <submittedName>
        <fullName evidence="6">Decarboxylase orsB</fullName>
    </submittedName>
</protein>
<name>A0AA39XZ78_9PEZI</name>
<organism evidence="6 7">
    <name type="scientific">Lasiodiplodia hormozganensis</name>
    <dbReference type="NCBI Taxonomy" id="869390"/>
    <lineage>
        <taxon>Eukaryota</taxon>
        <taxon>Fungi</taxon>
        <taxon>Dikarya</taxon>
        <taxon>Ascomycota</taxon>
        <taxon>Pezizomycotina</taxon>
        <taxon>Dothideomycetes</taxon>
        <taxon>Dothideomycetes incertae sedis</taxon>
        <taxon>Botryosphaeriales</taxon>
        <taxon>Botryosphaeriaceae</taxon>
        <taxon>Lasiodiplodia</taxon>
    </lineage>
</organism>
<dbReference type="PANTHER" id="PTHR21240:SF30">
    <property type="entry name" value="AMIDOHYDROLASE-RELATED DOMAIN-CONTAINING PROTEIN-RELATED"/>
    <property type="match status" value="1"/>
</dbReference>
<evidence type="ECO:0000256" key="3">
    <source>
        <dbReference type="RuleBase" id="RU366045"/>
    </source>
</evidence>
<evidence type="ECO:0000256" key="4">
    <source>
        <dbReference type="SAM" id="MobiDB-lite"/>
    </source>
</evidence>
<evidence type="ECO:0000313" key="7">
    <source>
        <dbReference type="Proteomes" id="UP001175001"/>
    </source>
</evidence>
<dbReference type="GO" id="GO:0016787">
    <property type="term" value="F:hydrolase activity"/>
    <property type="evidence" value="ECO:0007669"/>
    <property type="project" value="InterPro"/>
</dbReference>
<dbReference type="GO" id="GO:0019748">
    <property type="term" value="P:secondary metabolic process"/>
    <property type="evidence" value="ECO:0007669"/>
    <property type="project" value="TreeGrafter"/>
</dbReference>
<keyword evidence="7" id="KW-1185">Reference proteome</keyword>
<dbReference type="Pfam" id="PF04909">
    <property type="entry name" value="Amidohydro_2"/>
    <property type="match status" value="1"/>
</dbReference>
<comment type="caution">
    <text evidence="6">The sequence shown here is derived from an EMBL/GenBank/DDBJ whole genome shotgun (WGS) entry which is preliminary data.</text>
</comment>
<feature type="region of interest" description="Disordered" evidence="4">
    <location>
        <begin position="26"/>
        <end position="51"/>
    </location>
</feature>
<gene>
    <name evidence="6" type="primary">orsB_2</name>
    <name evidence="6" type="ORF">DIS24_g8968</name>
</gene>
<accession>A0AA39XZ78</accession>
<feature type="compositionally biased region" description="Polar residues" evidence="4">
    <location>
        <begin position="26"/>
        <end position="35"/>
    </location>
</feature>
<feature type="domain" description="Amidohydrolase-related" evidence="5">
    <location>
        <begin position="104"/>
        <end position="381"/>
    </location>
</feature>
<dbReference type="GO" id="GO:0016831">
    <property type="term" value="F:carboxy-lyase activity"/>
    <property type="evidence" value="ECO:0007669"/>
    <property type="project" value="UniProtKB-KW"/>
</dbReference>
<keyword evidence="2 3" id="KW-0456">Lyase</keyword>
<sequence>MATCKLMHASARRTWIILSESSLGRRSFSHSPKASSTISRPPPAPKPPSTPAAITLEEHFLTAASAAKLGGSGNRPSPLDALSRVTGRDLRTGLTDLGPAHRLQSMDAANISHQVLSHGSLPAPPTPAEAVAINDELHKATQAHPDRFVGFAALPMGDPVEAARELRRAVEELGFVGALVDNHAEGRFYDDRAYWPLFGQAVELDVPIYIHPAFPLEVVAKAKYQGNYDAFSASCIGSWAYGWHSDIAVHILRLYASGLFDAHPEIKLVIGHMGETLPMMIGRIGQWQRGFSGAKRSFEDVWKKNIYVTTSGFFDVPPLKLLLDTLPTDHIMYSVDYPFGSNEQGAEFLERIEKENVFEKYGGEEAYRGFLRGNAEKLLKLREKGITSA</sequence>
<proteinExistence type="inferred from homology"/>
<comment type="similarity">
    <text evidence="3">Belongs to the metallo-dependent hydrolases superfamily.</text>
</comment>
<dbReference type="SUPFAM" id="SSF51556">
    <property type="entry name" value="Metallo-dependent hydrolases"/>
    <property type="match status" value="1"/>
</dbReference>
<dbReference type="PANTHER" id="PTHR21240">
    <property type="entry name" value="2-AMINO-3-CARBOXYLMUCONATE-6-SEMIALDEHYDE DECARBOXYLASE"/>
    <property type="match status" value="1"/>
</dbReference>
<evidence type="ECO:0000313" key="6">
    <source>
        <dbReference type="EMBL" id="KAK0642505.1"/>
    </source>
</evidence>
<dbReference type="AlphaFoldDB" id="A0AA39XZ78"/>
<dbReference type="GO" id="GO:0005829">
    <property type="term" value="C:cytosol"/>
    <property type="evidence" value="ECO:0007669"/>
    <property type="project" value="TreeGrafter"/>
</dbReference>
<dbReference type="InterPro" id="IPR032465">
    <property type="entry name" value="ACMSD"/>
</dbReference>
<evidence type="ECO:0000259" key="5">
    <source>
        <dbReference type="Pfam" id="PF04909"/>
    </source>
</evidence>
<dbReference type="Gene3D" id="3.20.20.140">
    <property type="entry name" value="Metal-dependent hydrolases"/>
    <property type="match status" value="1"/>
</dbReference>
<keyword evidence="1 3" id="KW-0210">Decarboxylase</keyword>
<dbReference type="Proteomes" id="UP001175001">
    <property type="component" value="Unassembled WGS sequence"/>
</dbReference>
<evidence type="ECO:0000256" key="1">
    <source>
        <dbReference type="ARBA" id="ARBA00022793"/>
    </source>
</evidence>
<dbReference type="InterPro" id="IPR032466">
    <property type="entry name" value="Metal_Hydrolase"/>
</dbReference>
<dbReference type="InterPro" id="IPR006680">
    <property type="entry name" value="Amidohydro-rel"/>
</dbReference>
<evidence type="ECO:0000256" key="2">
    <source>
        <dbReference type="ARBA" id="ARBA00023239"/>
    </source>
</evidence>